<dbReference type="InterPro" id="IPR050312">
    <property type="entry name" value="IolE/XylAMocC-like"/>
</dbReference>
<accession>A0A177ZTN5</accession>
<dbReference type="Pfam" id="PF01261">
    <property type="entry name" value="AP_endonuc_2"/>
    <property type="match status" value="1"/>
</dbReference>
<dbReference type="AlphaFoldDB" id="A0A177ZTN5"/>
<gene>
    <name evidence="2" type="ORF">ABB05_10945</name>
</gene>
<feature type="domain" description="Xylose isomerase-like TIM barrel" evidence="1">
    <location>
        <begin position="25"/>
        <end position="283"/>
    </location>
</feature>
<proteinExistence type="predicted"/>
<dbReference type="SUPFAM" id="SSF51658">
    <property type="entry name" value="Xylose isomerase-like"/>
    <property type="match status" value="1"/>
</dbReference>
<reference evidence="2 3" key="1">
    <citation type="submission" date="2015-05" db="EMBL/GenBank/DDBJ databases">
        <title>Comparison of genome.</title>
        <authorList>
            <person name="Zheng Z."/>
            <person name="Sun M."/>
        </authorList>
    </citation>
    <scope>NUCLEOTIDE SEQUENCE [LARGE SCALE GENOMIC DNA]</scope>
    <source>
        <strain evidence="2 3">G25-74</strain>
    </source>
</reference>
<organism evidence="2 3">
    <name type="scientific">Lederbergia galactosidilytica</name>
    <dbReference type="NCBI Taxonomy" id="217031"/>
    <lineage>
        <taxon>Bacteria</taxon>
        <taxon>Bacillati</taxon>
        <taxon>Bacillota</taxon>
        <taxon>Bacilli</taxon>
        <taxon>Bacillales</taxon>
        <taxon>Bacillaceae</taxon>
        <taxon>Lederbergia</taxon>
    </lineage>
</organism>
<dbReference type="Gene3D" id="3.20.20.150">
    <property type="entry name" value="Divalent-metal-dependent TIM barrel enzymes"/>
    <property type="match status" value="1"/>
</dbReference>
<dbReference type="STRING" id="217031.ABB05_10945"/>
<comment type="caution">
    <text evidence="2">The sequence shown here is derived from an EMBL/GenBank/DDBJ whole genome shotgun (WGS) entry which is preliminary data.</text>
</comment>
<dbReference type="InterPro" id="IPR036237">
    <property type="entry name" value="Xyl_isomerase-like_sf"/>
</dbReference>
<dbReference type="RefSeq" id="WP_057987248.1">
    <property type="nucleotide sequence ID" value="NZ_LDJR01000046.1"/>
</dbReference>
<dbReference type="EMBL" id="LDJR01000046">
    <property type="protein sequence ID" value="OAK71255.1"/>
    <property type="molecule type" value="Genomic_DNA"/>
</dbReference>
<protein>
    <recommendedName>
        <fullName evidence="1">Xylose isomerase-like TIM barrel domain-containing protein</fullName>
    </recommendedName>
</protein>
<dbReference type="Proteomes" id="UP000077881">
    <property type="component" value="Unassembled WGS sequence"/>
</dbReference>
<dbReference type="PANTHER" id="PTHR12110:SF41">
    <property type="entry name" value="INOSOSE DEHYDRATASE"/>
    <property type="match status" value="1"/>
</dbReference>
<dbReference type="PANTHER" id="PTHR12110">
    <property type="entry name" value="HYDROXYPYRUVATE ISOMERASE"/>
    <property type="match status" value="1"/>
</dbReference>
<name>A0A177ZTN5_9BACI</name>
<evidence type="ECO:0000313" key="2">
    <source>
        <dbReference type="EMBL" id="OAK71255.1"/>
    </source>
</evidence>
<dbReference type="OrthoDB" id="9798407at2"/>
<evidence type="ECO:0000259" key="1">
    <source>
        <dbReference type="Pfam" id="PF01261"/>
    </source>
</evidence>
<dbReference type="PATRIC" id="fig|217031.6.peg.2333"/>
<sequence length="290" mass="33777">MLALKVGIQLYSVRQALQANPFQTLEKVAEAGYKYVEAANHNALTDDGVGFDLSAKEMKKALDELGLQIVGCHVNPLKMDRLPAVLDYHQELGNKQIGCDIEFYPYQDMDYLLRRCELFNKVGEMCKERGMRYYYHNHYQEFQKFGDKTVYEIIMENTDPELVFIEMDTYWITRAGHDPLKLMEKYQDRLVLLHQKDFPKESPQPIVMYDGVIERNKDITYPMFEDTKDPQCFTEIGTGVLPIQDIINTALKAPNLDYIILEQDHTNLDEIESIKKSMQGFKKYSGVKWE</sequence>
<evidence type="ECO:0000313" key="3">
    <source>
        <dbReference type="Proteomes" id="UP000077881"/>
    </source>
</evidence>
<dbReference type="InterPro" id="IPR013022">
    <property type="entry name" value="Xyl_isomerase-like_TIM-brl"/>
</dbReference>
<keyword evidence="3" id="KW-1185">Reference proteome</keyword>